<keyword evidence="8 15" id="KW-0863">Zinc-finger</keyword>
<keyword evidence="4" id="KW-0158">Chromosome</keyword>
<evidence type="ECO:0000256" key="14">
    <source>
        <dbReference type="ARBA" id="ARBA00030396"/>
    </source>
</evidence>
<dbReference type="SMART" id="SM00731">
    <property type="entry name" value="SprT"/>
    <property type="match status" value="1"/>
</dbReference>
<dbReference type="GO" id="GO:0005634">
    <property type="term" value="C:nucleus"/>
    <property type="evidence" value="ECO:0007669"/>
    <property type="project" value="UniProtKB-SubCell"/>
</dbReference>
<evidence type="ECO:0000256" key="5">
    <source>
        <dbReference type="ARBA" id="ARBA00022670"/>
    </source>
</evidence>
<keyword evidence="5" id="KW-0645">Protease</keyword>
<dbReference type="GO" id="GO:0003697">
    <property type="term" value="F:single-stranded DNA binding"/>
    <property type="evidence" value="ECO:0007669"/>
    <property type="project" value="InterPro"/>
</dbReference>
<dbReference type="GO" id="GO:0031593">
    <property type="term" value="F:polyubiquitin modification-dependent protein binding"/>
    <property type="evidence" value="ECO:0007669"/>
    <property type="project" value="TreeGrafter"/>
</dbReference>
<dbReference type="Pfam" id="PF10263">
    <property type="entry name" value="SprT-like"/>
    <property type="match status" value="1"/>
</dbReference>
<evidence type="ECO:0000256" key="15">
    <source>
        <dbReference type="PROSITE-ProRule" id="PRU01256"/>
    </source>
</evidence>
<comment type="subcellular location">
    <subcellularLocation>
        <location evidence="2">Chromosome</location>
    </subcellularLocation>
    <subcellularLocation>
        <location evidence="1">Nucleus</location>
    </subcellularLocation>
</comment>
<dbReference type="Pfam" id="PF22934">
    <property type="entry name" value="SPRTN_ZBD"/>
    <property type="match status" value="1"/>
</dbReference>
<keyword evidence="9" id="KW-0378">Hydrolase</keyword>
<evidence type="ECO:0000256" key="8">
    <source>
        <dbReference type="ARBA" id="ARBA00022771"/>
    </source>
</evidence>
<evidence type="ECO:0000256" key="2">
    <source>
        <dbReference type="ARBA" id="ARBA00004286"/>
    </source>
</evidence>
<comment type="similarity">
    <text evidence="3">Belongs to the Spartan family.</text>
</comment>
<evidence type="ECO:0000256" key="9">
    <source>
        <dbReference type="ARBA" id="ARBA00022801"/>
    </source>
</evidence>
<dbReference type="InterPro" id="IPR055220">
    <property type="entry name" value="SPRTN_ZBD"/>
</dbReference>
<organism evidence="17">
    <name type="scientific">Wuchereria bancrofti</name>
    <dbReference type="NCBI Taxonomy" id="6293"/>
    <lineage>
        <taxon>Eukaryota</taxon>
        <taxon>Metazoa</taxon>
        <taxon>Ecdysozoa</taxon>
        <taxon>Nematoda</taxon>
        <taxon>Chromadorea</taxon>
        <taxon>Rhabditida</taxon>
        <taxon>Spirurina</taxon>
        <taxon>Spiruromorpha</taxon>
        <taxon>Filarioidea</taxon>
        <taxon>Onchocercidae</taxon>
        <taxon>Wuchereria</taxon>
    </lineage>
</organism>
<dbReference type="AlphaFoldDB" id="A0A1I8EVJ0"/>
<dbReference type="PROSITE" id="PS51908">
    <property type="entry name" value="ZF_UBZ4"/>
    <property type="match status" value="1"/>
</dbReference>
<proteinExistence type="inferred from homology"/>
<evidence type="ECO:0000256" key="13">
    <source>
        <dbReference type="ARBA" id="ARBA00023242"/>
    </source>
</evidence>
<evidence type="ECO:0000256" key="6">
    <source>
        <dbReference type="ARBA" id="ARBA00022723"/>
    </source>
</evidence>
<feature type="domain" description="UBZ4-type" evidence="16">
    <location>
        <begin position="387"/>
        <end position="414"/>
    </location>
</feature>
<dbReference type="GO" id="GO:0006508">
    <property type="term" value="P:proteolysis"/>
    <property type="evidence" value="ECO:0007669"/>
    <property type="project" value="UniProtKB-KW"/>
</dbReference>
<evidence type="ECO:0000256" key="11">
    <source>
        <dbReference type="ARBA" id="ARBA00023049"/>
    </source>
</evidence>
<reference evidence="17" key="1">
    <citation type="submission" date="2016-11" db="UniProtKB">
        <authorList>
            <consortium name="WormBaseParasite"/>
        </authorList>
    </citation>
    <scope>IDENTIFICATION</scope>
    <source>
        <strain evidence="17">pt0022</strain>
    </source>
</reference>
<evidence type="ECO:0000313" key="17">
    <source>
        <dbReference type="WBParaSite" id="maker-PairedContig_5569-snap-gene-0.20-mRNA-1"/>
    </source>
</evidence>
<evidence type="ECO:0000256" key="12">
    <source>
        <dbReference type="ARBA" id="ARBA00023204"/>
    </source>
</evidence>
<dbReference type="PANTHER" id="PTHR21220">
    <property type="entry name" value="DNA-DEPENDENT METALLOPROTEASE SPRTN"/>
    <property type="match status" value="1"/>
</dbReference>
<dbReference type="InterPro" id="IPR006640">
    <property type="entry name" value="SprT-like_domain"/>
</dbReference>
<dbReference type="GO" id="GO:0004222">
    <property type="term" value="F:metalloendopeptidase activity"/>
    <property type="evidence" value="ECO:0007669"/>
    <property type="project" value="InterPro"/>
</dbReference>
<dbReference type="InterPro" id="IPR006642">
    <property type="entry name" value="Rad18_UBZ4"/>
</dbReference>
<dbReference type="GO" id="GO:0005694">
    <property type="term" value="C:chromosome"/>
    <property type="evidence" value="ECO:0007669"/>
    <property type="project" value="UniProtKB-SubCell"/>
</dbReference>
<evidence type="ECO:0000256" key="7">
    <source>
        <dbReference type="ARBA" id="ARBA00022763"/>
    </source>
</evidence>
<protein>
    <recommendedName>
        <fullName evidence="14">Protein with SprT-like domain at the N terminus</fullName>
    </recommendedName>
</protein>
<keyword evidence="12 15" id="KW-0234">DNA repair</keyword>
<evidence type="ECO:0000256" key="3">
    <source>
        <dbReference type="ARBA" id="ARBA00010724"/>
    </source>
</evidence>
<accession>A0A1I8EVJ0</accession>
<evidence type="ECO:0000256" key="4">
    <source>
        <dbReference type="ARBA" id="ARBA00022454"/>
    </source>
</evidence>
<keyword evidence="13" id="KW-0539">Nucleus</keyword>
<dbReference type="SMART" id="SM00734">
    <property type="entry name" value="ZnF_Rad18"/>
    <property type="match status" value="1"/>
</dbReference>
<evidence type="ECO:0000256" key="1">
    <source>
        <dbReference type="ARBA" id="ARBA00004123"/>
    </source>
</evidence>
<evidence type="ECO:0000256" key="10">
    <source>
        <dbReference type="ARBA" id="ARBA00022833"/>
    </source>
</evidence>
<keyword evidence="6" id="KW-0479">Metal-binding</keyword>
<keyword evidence="10" id="KW-0862">Zinc</keyword>
<evidence type="ECO:0000259" key="16">
    <source>
        <dbReference type="PROSITE" id="PS51908"/>
    </source>
</evidence>
<keyword evidence="11" id="KW-0482">Metalloprotease</keyword>
<name>A0A1I8EVJ0_WUCBA</name>
<dbReference type="GO" id="GO:0008270">
    <property type="term" value="F:zinc ion binding"/>
    <property type="evidence" value="ECO:0007669"/>
    <property type="project" value="UniProtKB-KW"/>
</dbReference>
<dbReference type="PANTHER" id="PTHR21220:SF0">
    <property type="entry name" value="DNA-DEPENDENT METALLOPROTEASE SPRTN"/>
    <property type="match status" value="1"/>
</dbReference>
<dbReference type="WBParaSite" id="maker-PairedContig_5569-snap-gene-0.20-mRNA-1">
    <property type="protein sequence ID" value="maker-PairedContig_5569-snap-gene-0.20-mRNA-1"/>
    <property type="gene ID" value="maker-PairedContig_5569-snap-gene-0.20"/>
</dbReference>
<keyword evidence="7 15" id="KW-0227">DNA damage</keyword>
<dbReference type="FunFam" id="3.30.160.60:FF:000331">
    <property type="entry name" value="E3 ubiquitin-protein ligase RAD18"/>
    <property type="match status" value="1"/>
</dbReference>
<dbReference type="InterPro" id="IPR044245">
    <property type="entry name" value="Spartan"/>
</dbReference>
<dbReference type="STRING" id="6293.A0A1I8EVJ0"/>
<dbReference type="Gene3D" id="3.30.160.60">
    <property type="entry name" value="Classic Zinc Finger"/>
    <property type="match status" value="1"/>
</dbReference>
<dbReference type="GO" id="GO:0006281">
    <property type="term" value="P:DNA repair"/>
    <property type="evidence" value="ECO:0007669"/>
    <property type="project" value="UniProtKB-KW"/>
</dbReference>
<sequence>MVIVFYLASWMGTNPAVSFYDCFVNKLCGLMSKKIFGLEDIRHVHTFQGTPPKKKRYSFPAANSSGLFTSSFQLNSLVDPIWETIDPTPDLHALFQQYDDSFFGGRLAACEVKWSSRMTVSAGLCSFESKGRFCSIRLSKPLLQYRPRKDLVETLLHEMIHASLFLSDGVMDHDGHGPMFQFHMHRINMSAGTNITVYHNFHNEVMYHQKHWWRCTGPCRKRPPFYGWVKRSMNRAPGANDFWWKGHQMTCGGNFVKVKEPEGYGTKKVSKISNENSQSQSWYTPLSRYFTGKGDVSNQLLSSENILDYSLNVDRSGNNLDSSGNLKMPAKNYYTKDDLRAQKLAKEDTAAIMIPNNNFLKKNIPGSSSRSGGARNIELVDNDVTICVQCPVCAVYVPENAINSHLDSCLTQDS</sequence>